<feature type="coiled-coil region" evidence="4">
    <location>
        <begin position="288"/>
        <end position="315"/>
    </location>
</feature>
<keyword evidence="4" id="KW-0175">Coiled coil</keyword>
<sequence length="577" mass="63104">MHFNAFQVWRPRLLKTQFLFAISGLAVLMLAGGVTAIYALHSAVASTKSLAEERLLLMQQAQDLVEQTFLIEREAYLLSGASSIAATTASYTEIVKHVEAVDHLVDQLAKGGDDVAVIELHQAAQLFRNTANIMAQLRENELRAPGLPPAGLAQGGVQDAVAVAPFRAELQRQSKALVDSARQQSTRFTQDYRVAVRELAETSVRNQRWITGLLVVSLALAWLVGHGFLGRQVLARLQKVSHSLRHGDPGEECCKVPVQGADEIGEMARAVEQFQADRVQLAVAHQTLKLEKTRQDELIRKLADAQSQLLQSEKMASIGQLAAGVAHEINNPVGFVNSNLGTLKRYVDETLALLSAYEQSEAEMPDETRRALAGHKARIDLDFLREDIASVFSESQDGLQRVIRIVKDLKTFSHVDEAEKQWANLEQGLDSTLNVVSHDLKYTAEVRKEYGGIPDIECLPFQLNQVFLNLLVNAGQAIEGRGRIVLRTGHDEDLVWVEVEDSGKGIPEADLERIFEPFFTTKPVGTGTGLGLSLSYGIVAKHGGKIAVRSEVGKGSVFRVSLPRRAVLSPAAAQAAA</sequence>
<dbReference type="Gene3D" id="6.10.340.10">
    <property type="match status" value="1"/>
</dbReference>
<evidence type="ECO:0000256" key="4">
    <source>
        <dbReference type="SAM" id="Coils"/>
    </source>
</evidence>
<protein>
    <recommendedName>
        <fullName evidence="2">histidine kinase</fullName>
        <ecNumber evidence="2">2.7.13.3</ecNumber>
    </recommendedName>
</protein>
<feature type="domain" description="Histidine kinase" evidence="6">
    <location>
        <begin position="324"/>
        <end position="566"/>
    </location>
</feature>
<dbReference type="RefSeq" id="WP_053199542.1">
    <property type="nucleotide sequence ID" value="NZ_CP011409.1"/>
</dbReference>
<dbReference type="Gene3D" id="3.30.565.10">
    <property type="entry name" value="Histidine kinase-like ATPase, C-terminal domain"/>
    <property type="match status" value="1"/>
</dbReference>
<accession>A0ABM5V3P1</accession>
<dbReference type="CDD" id="cd06225">
    <property type="entry name" value="HAMP"/>
    <property type="match status" value="1"/>
</dbReference>
<dbReference type="SMART" id="SM00388">
    <property type="entry name" value="HisKA"/>
    <property type="match status" value="1"/>
</dbReference>
<dbReference type="SUPFAM" id="SSF55874">
    <property type="entry name" value="ATPase domain of HSP90 chaperone/DNA topoisomerase II/histidine kinase"/>
    <property type="match status" value="1"/>
</dbReference>
<keyword evidence="5" id="KW-0812">Transmembrane</keyword>
<gene>
    <name evidence="7" type="ORF">F506_17530</name>
</gene>
<keyword evidence="7" id="KW-0808">Transferase</keyword>
<dbReference type="PANTHER" id="PTHR43065:SF50">
    <property type="entry name" value="HISTIDINE KINASE"/>
    <property type="match status" value="1"/>
</dbReference>
<evidence type="ECO:0000256" key="5">
    <source>
        <dbReference type="SAM" id="Phobius"/>
    </source>
</evidence>
<organism evidence="7 8">
    <name type="scientific">Herbaspirillum hiltneri N3</name>
    <dbReference type="NCBI Taxonomy" id="1262470"/>
    <lineage>
        <taxon>Bacteria</taxon>
        <taxon>Pseudomonadati</taxon>
        <taxon>Pseudomonadota</taxon>
        <taxon>Betaproteobacteria</taxon>
        <taxon>Burkholderiales</taxon>
        <taxon>Oxalobacteraceae</taxon>
        <taxon>Herbaspirillum</taxon>
    </lineage>
</organism>
<feature type="transmembrane region" description="Helical" evidence="5">
    <location>
        <begin position="209"/>
        <end position="229"/>
    </location>
</feature>
<dbReference type="SUPFAM" id="SSF47384">
    <property type="entry name" value="Homodimeric domain of signal transducing histidine kinase"/>
    <property type="match status" value="1"/>
</dbReference>
<evidence type="ECO:0000313" key="7">
    <source>
        <dbReference type="EMBL" id="AKZ64224.1"/>
    </source>
</evidence>
<dbReference type="GO" id="GO:0016301">
    <property type="term" value="F:kinase activity"/>
    <property type="evidence" value="ECO:0007669"/>
    <property type="project" value="UniProtKB-KW"/>
</dbReference>
<dbReference type="Gene3D" id="1.10.287.130">
    <property type="match status" value="1"/>
</dbReference>
<keyword evidence="5" id="KW-1133">Transmembrane helix</keyword>
<proteinExistence type="predicted"/>
<dbReference type="InterPro" id="IPR003661">
    <property type="entry name" value="HisK_dim/P_dom"/>
</dbReference>
<dbReference type="CDD" id="cd00082">
    <property type="entry name" value="HisKA"/>
    <property type="match status" value="1"/>
</dbReference>
<keyword evidence="3" id="KW-0597">Phosphoprotein</keyword>
<comment type="catalytic activity">
    <reaction evidence="1">
        <text>ATP + protein L-histidine = ADP + protein N-phospho-L-histidine.</text>
        <dbReference type="EC" id="2.7.13.3"/>
    </reaction>
</comment>
<dbReference type="Proteomes" id="UP000063429">
    <property type="component" value="Chromosome"/>
</dbReference>
<dbReference type="InterPro" id="IPR005467">
    <property type="entry name" value="His_kinase_dom"/>
</dbReference>
<dbReference type="PRINTS" id="PR00344">
    <property type="entry name" value="BCTRLSENSOR"/>
</dbReference>
<feature type="transmembrane region" description="Helical" evidence="5">
    <location>
        <begin position="18"/>
        <end position="40"/>
    </location>
</feature>
<dbReference type="SMART" id="SM00387">
    <property type="entry name" value="HATPase_c"/>
    <property type="match status" value="1"/>
</dbReference>
<name>A0ABM5V3P1_9BURK</name>
<dbReference type="InterPro" id="IPR003594">
    <property type="entry name" value="HATPase_dom"/>
</dbReference>
<evidence type="ECO:0000313" key="8">
    <source>
        <dbReference type="Proteomes" id="UP000063429"/>
    </source>
</evidence>
<evidence type="ECO:0000256" key="1">
    <source>
        <dbReference type="ARBA" id="ARBA00000085"/>
    </source>
</evidence>
<dbReference type="PANTHER" id="PTHR43065">
    <property type="entry name" value="SENSOR HISTIDINE KINASE"/>
    <property type="match status" value="1"/>
</dbReference>
<dbReference type="InterPro" id="IPR036097">
    <property type="entry name" value="HisK_dim/P_sf"/>
</dbReference>
<evidence type="ECO:0000256" key="2">
    <source>
        <dbReference type="ARBA" id="ARBA00012438"/>
    </source>
</evidence>
<dbReference type="PROSITE" id="PS50109">
    <property type="entry name" value="HIS_KIN"/>
    <property type="match status" value="1"/>
</dbReference>
<dbReference type="CDD" id="cd16943">
    <property type="entry name" value="HATPase_AtoS-like"/>
    <property type="match status" value="1"/>
</dbReference>
<dbReference type="InterPro" id="IPR036890">
    <property type="entry name" value="HATPase_C_sf"/>
</dbReference>
<dbReference type="InterPro" id="IPR004358">
    <property type="entry name" value="Sig_transdc_His_kin-like_C"/>
</dbReference>
<dbReference type="EMBL" id="CP011409">
    <property type="protein sequence ID" value="AKZ64224.1"/>
    <property type="molecule type" value="Genomic_DNA"/>
</dbReference>
<evidence type="ECO:0000256" key="3">
    <source>
        <dbReference type="ARBA" id="ARBA00022553"/>
    </source>
</evidence>
<keyword evidence="5" id="KW-0472">Membrane</keyword>
<evidence type="ECO:0000259" key="6">
    <source>
        <dbReference type="PROSITE" id="PS50109"/>
    </source>
</evidence>
<reference evidence="8" key="1">
    <citation type="journal article" date="2015" name="Genome Announc.">
        <title>Complete Genome Sequence of Herbaspirillum hiltneri N3 (DSM 17495), Isolated from Surface-Sterilized Wheat Roots.</title>
        <authorList>
            <person name="Guizelini D."/>
            <person name="Saizaki P.M."/>
            <person name="Coimbra N.A."/>
            <person name="Weiss V.A."/>
            <person name="Faoro H."/>
            <person name="Sfeir M.Z."/>
            <person name="Baura V.A."/>
            <person name="Monteiro R.A."/>
            <person name="Chubatsu L.S."/>
            <person name="Souza E.M."/>
            <person name="Cruz L.M."/>
            <person name="Pedrosa F.O."/>
            <person name="Raittz R.T."/>
            <person name="Marchaukoski J.N."/>
            <person name="Steffens M.B."/>
        </authorList>
    </citation>
    <scope>NUCLEOTIDE SEQUENCE [LARGE SCALE GENOMIC DNA]</scope>
    <source>
        <strain evidence="8">N3</strain>
    </source>
</reference>
<keyword evidence="8" id="KW-1185">Reference proteome</keyword>
<dbReference type="Pfam" id="PF02518">
    <property type="entry name" value="HATPase_c"/>
    <property type="match status" value="1"/>
</dbReference>
<keyword evidence="7" id="KW-0418">Kinase</keyword>
<dbReference type="EC" id="2.7.13.3" evidence="2"/>